<feature type="transmembrane region" description="Helical" evidence="1">
    <location>
        <begin position="225"/>
        <end position="242"/>
    </location>
</feature>
<evidence type="ECO:0000313" key="3">
    <source>
        <dbReference type="Proteomes" id="UP000266720"/>
    </source>
</evidence>
<organism evidence="2 3">
    <name type="scientific">Thermofilum adornatum 1505</name>
    <dbReference type="NCBI Taxonomy" id="697581"/>
    <lineage>
        <taxon>Archaea</taxon>
        <taxon>Thermoproteota</taxon>
        <taxon>Thermoprotei</taxon>
        <taxon>Thermofilales</taxon>
        <taxon>Thermofilaceae</taxon>
        <taxon>Thermofilum</taxon>
    </lineage>
</organism>
<keyword evidence="1" id="KW-0472">Membrane</keyword>
<dbReference type="GeneID" id="16572827"/>
<reference evidence="3" key="1">
    <citation type="book" date="2010" name="EXTREMOPHILES" publisher="0:0-0">
        <title>Complete genome sequences of ten hyperthermophilic archaea reveal their metabolic capabilities and possible ecological roles.</title>
        <editorList>
            <person name="?"/>
        </editorList>
        <authorList>
            <person name="Ravin N.V."/>
            <person name="Mardanov A.V."/>
            <person name="Bonch-Osmolovskaya E.A."/>
            <person name="Skryabin K.G."/>
        </authorList>
    </citation>
    <scope>NUCLEOTIDE SEQUENCE [LARGE SCALE GENOMIC DNA]</scope>
    <source>
        <strain evidence="3">1505</strain>
    </source>
</reference>
<feature type="transmembrane region" description="Helical" evidence="1">
    <location>
        <begin position="95"/>
        <end position="121"/>
    </location>
</feature>
<dbReference type="GeneID" id="25406677"/>
<protein>
    <recommendedName>
        <fullName evidence="4">QueT transporter family protein</fullName>
    </recommendedName>
</protein>
<dbReference type="InterPro" id="IPR010387">
    <property type="entry name" value="QueT"/>
</dbReference>
<evidence type="ECO:0000256" key="1">
    <source>
        <dbReference type="SAM" id="Phobius"/>
    </source>
</evidence>
<sequence>MNTTKILYYLSIAIGLLIVIAIFYGFWQALQTNPKDPWSIFPISQFFMSAHSIVFAIGAIVWILGTIVFLLEIAGYTITSKGLAKNRMGIGDWSVIDIALVALSAAVYGGLLAATAPITIVPGFTWLRPANSLAPLFGMFFGIPGAVGVAIGNLLADILSGYFGVGSIGGFIGNFLIAYIPYKFVRDHSFSNASSIGEFYIWGVIVQAFVSALYICWWLDIMQNVVGLPLFVIWAIIATSILINNITVNAVLSPILGVILFPIVKSRGLYWKDRVQPQASTLSK</sequence>
<feature type="transmembrane region" description="Helical" evidence="1">
    <location>
        <begin position="200"/>
        <end position="218"/>
    </location>
</feature>
<dbReference type="EMBL" id="CP007493">
    <property type="protein sequence ID" value="AJB42312.1"/>
    <property type="molecule type" value="Genomic_DNA"/>
</dbReference>
<evidence type="ECO:0008006" key="4">
    <source>
        <dbReference type="Google" id="ProtNLM"/>
    </source>
</evidence>
<feature type="transmembrane region" description="Helical" evidence="1">
    <location>
        <begin position="133"/>
        <end position="155"/>
    </location>
</feature>
<dbReference type="Proteomes" id="UP000266720">
    <property type="component" value="Chromosome"/>
</dbReference>
<keyword evidence="1" id="KW-0812">Transmembrane</keyword>
<dbReference type="STRING" id="697581.TCARB_1266"/>
<feature type="transmembrane region" description="Helical" evidence="1">
    <location>
        <begin position="162"/>
        <end position="180"/>
    </location>
</feature>
<accession>A0A3G1A612</accession>
<feature type="transmembrane region" description="Helical" evidence="1">
    <location>
        <begin position="7"/>
        <end position="27"/>
    </location>
</feature>
<dbReference type="Gene3D" id="1.10.1760.20">
    <property type="match status" value="1"/>
</dbReference>
<evidence type="ECO:0000313" key="2">
    <source>
        <dbReference type="EMBL" id="AJB42312.1"/>
    </source>
</evidence>
<name>A0A3G1A612_9CREN</name>
<gene>
    <name evidence="2" type="ORF">TCARB_1266</name>
</gene>
<proteinExistence type="predicted"/>
<dbReference type="KEGG" id="tcb:TCARB_1266"/>
<dbReference type="RefSeq" id="WP_020961875.1">
    <property type="nucleotide sequence ID" value="NZ_CP007493.1"/>
</dbReference>
<feature type="transmembrane region" description="Helical" evidence="1">
    <location>
        <begin position="47"/>
        <end position="74"/>
    </location>
</feature>
<keyword evidence="1" id="KW-1133">Transmembrane helix</keyword>
<feature type="transmembrane region" description="Helical" evidence="1">
    <location>
        <begin position="248"/>
        <end position="264"/>
    </location>
</feature>
<dbReference type="AlphaFoldDB" id="A0A3G1A612"/>
<dbReference type="Pfam" id="PF06177">
    <property type="entry name" value="QueT"/>
    <property type="match status" value="1"/>
</dbReference>